<organism evidence="2 3">
    <name type="scientific">Ruminococcus flavefaciens</name>
    <dbReference type="NCBI Taxonomy" id="1265"/>
    <lineage>
        <taxon>Bacteria</taxon>
        <taxon>Bacillati</taxon>
        <taxon>Bacillota</taxon>
        <taxon>Clostridia</taxon>
        <taxon>Eubacteriales</taxon>
        <taxon>Oscillospiraceae</taxon>
        <taxon>Ruminococcus</taxon>
    </lineage>
</organism>
<evidence type="ECO:0000313" key="3">
    <source>
        <dbReference type="Proteomes" id="UP000183461"/>
    </source>
</evidence>
<evidence type="ECO:0000256" key="1">
    <source>
        <dbReference type="SAM" id="Coils"/>
    </source>
</evidence>
<accession>A0A1K1LJC6</accession>
<gene>
    <name evidence="2" type="ORF">SAMN02910280_0441</name>
</gene>
<dbReference type="AlphaFoldDB" id="A0A1K1LJC6"/>
<dbReference type="Proteomes" id="UP000183461">
    <property type="component" value="Unassembled WGS sequence"/>
</dbReference>
<feature type="coiled-coil region" evidence="1">
    <location>
        <begin position="96"/>
        <end position="123"/>
    </location>
</feature>
<sequence>MNIKFNIEKSERKALAQKIGELAEMDVRYCGVPSCAYEIGFFTLSKDAVLSFADRMDTEVIEKVLDGLDKAGYTSEDEPETLTISMPRDFFTEQSMNNLLQLIANKETLLKHLEDQILDWESDGIRVDAQDLEDYCANGDI</sequence>
<dbReference type="RefSeq" id="WP_072298897.1">
    <property type="nucleotide sequence ID" value="NZ_FPIP01000001.1"/>
</dbReference>
<proteinExistence type="predicted"/>
<name>A0A1K1LJC6_RUMFL</name>
<evidence type="ECO:0000313" key="2">
    <source>
        <dbReference type="EMBL" id="SFW10984.1"/>
    </source>
</evidence>
<dbReference type="EMBL" id="FPIP01000001">
    <property type="protein sequence ID" value="SFW10984.1"/>
    <property type="molecule type" value="Genomic_DNA"/>
</dbReference>
<reference evidence="2 3" key="1">
    <citation type="submission" date="2016-11" db="EMBL/GenBank/DDBJ databases">
        <authorList>
            <person name="Jaros S."/>
            <person name="Januszkiewicz K."/>
            <person name="Wedrychowicz H."/>
        </authorList>
    </citation>
    <scope>NUCLEOTIDE SEQUENCE [LARGE SCALE GENOMIC DNA]</scope>
    <source>
        <strain evidence="2 3">YL228</strain>
    </source>
</reference>
<keyword evidence="1" id="KW-0175">Coiled coil</keyword>
<protein>
    <submittedName>
        <fullName evidence="2">Uncharacterized protein</fullName>
    </submittedName>
</protein>